<dbReference type="GO" id="GO:0005524">
    <property type="term" value="F:ATP binding"/>
    <property type="evidence" value="ECO:0007669"/>
    <property type="project" value="UniProtKB-KW"/>
</dbReference>
<dbReference type="OrthoDB" id="688137at2759"/>
<protein>
    <submittedName>
        <fullName evidence="5">Uncharacterized protein</fullName>
    </submittedName>
</protein>
<accession>A0A835E2W3</accession>
<reference evidence="5" key="1">
    <citation type="submission" date="2020-07" db="EMBL/GenBank/DDBJ databases">
        <title>Genome sequence and genetic diversity analysis of an under-domesticated orphan crop, white fonio (Digitaria exilis).</title>
        <authorList>
            <person name="Bennetzen J.L."/>
            <person name="Chen S."/>
            <person name="Ma X."/>
            <person name="Wang X."/>
            <person name="Yssel A.E.J."/>
            <person name="Chaluvadi S.R."/>
            <person name="Johnson M."/>
            <person name="Gangashetty P."/>
            <person name="Hamidou F."/>
            <person name="Sanogo M.D."/>
            <person name="Zwaenepoel A."/>
            <person name="Wallace J."/>
            <person name="Van De Peer Y."/>
            <person name="Van Deynze A."/>
        </authorList>
    </citation>
    <scope>NUCLEOTIDE SEQUENCE</scope>
    <source>
        <tissue evidence="5">Leaves</tissue>
    </source>
</reference>
<evidence type="ECO:0000256" key="1">
    <source>
        <dbReference type="ARBA" id="ARBA00022679"/>
    </source>
</evidence>
<gene>
    <name evidence="5" type="ORF">HU200_054004</name>
</gene>
<keyword evidence="2" id="KW-0547">Nucleotide-binding</keyword>
<keyword evidence="3" id="KW-0418">Kinase</keyword>
<keyword evidence="6" id="KW-1185">Reference proteome</keyword>
<dbReference type="GO" id="GO:0016301">
    <property type="term" value="F:kinase activity"/>
    <property type="evidence" value="ECO:0007669"/>
    <property type="project" value="UniProtKB-KW"/>
</dbReference>
<comment type="caution">
    <text evidence="5">The sequence shown here is derived from an EMBL/GenBank/DDBJ whole genome shotgun (WGS) entry which is preliminary data.</text>
</comment>
<evidence type="ECO:0000313" key="6">
    <source>
        <dbReference type="Proteomes" id="UP000636709"/>
    </source>
</evidence>
<keyword evidence="1" id="KW-0808">Transferase</keyword>
<dbReference type="PANTHER" id="PTHR47973">
    <property type="entry name" value="CYSTEINE-RICH RECEPTOR-LIKE PROTEIN KINASE 3"/>
    <property type="match status" value="1"/>
</dbReference>
<evidence type="ECO:0000313" key="5">
    <source>
        <dbReference type="EMBL" id="KAF8665919.1"/>
    </source>
</evidence>
<dbReference type="EMBL" id="JACEFO010002324">
    <property type="protein sequence ID" value="KAF8665919.1"/>
    <property type="molecule type" value="Genomic_DNA"/>
</dbReference>
<sequence length="84" mass="9631">MDELFDTELFGDESQLMEITRCLEIALLCTQFDPADRPHMEDVLQMLHGQKELPIPKKPSYMDHDWICRPGAPSTLSDVSLSPR</sequence>
<dbReference type="Proteomes" id="UP000636709">
    <property type="component" value="Unassembled WGS sequence"/>
</dbReference>
<dbReference type="SUPFAM" id="SSF56112">
    <property type="entry name" value="Protein kinase-like (PK-like)"/>
    <property type="match status" value="1"/>
</dbReference>
<evidence type="ECO:0000256" key="2">
    <source>
        <dbReference type="ARBA" id="ARBA00022741"/>
    </source>
</evidence>
<dbReference type="Gene3D" id="1.10.510.10">
    <property type="entry name" value="Transferase(Phosphotransferase) domain 1"/>
    <property type="match status" value="1"/>
</dbReference>
<evidence type="ECO:0000256" key="3">
    <source>
        <dbReference type="ARBA" id="ARBA00022777"/>
    </source>
</evidence>
<evidence type="ECO:0000256" key="4">
    <source>
        <dbReference type="ARBA" id="ARBA00022840"/>
    </source>
</evidence>
<dbReference type="InterPro" id="IPR011009">
    <property type="entry name" value="Kinase-like_dom_sf"/>
</dbReference>
<dbReference type="AlphaFoldDB" id="A0A835E2W3"/>
<organism evidence="5 6">
    <name type="scientific">Digitaria exilis</name>
    <dbReference type="NCBI Taxonomy" id="1010633"/>
    <lineage>
        <taxon>Eukaryota</taxon>
        <taxon>Viridiplantae</taxon>
        <taxon>Streptophyta</taxon>
        <taxon>Embryophyta</taxon>
        <taxon>Tracheophyta</taxon>
        <taxon>Spermatophyta</taxon>
        <taxon>Magnoliopsida</taxon>
        <taxon>Liliopsida</taxon>
        <taxon>Poales</taxon>
        <taxon>Poaceae</taxon>
        <taxon>PACMAD clade</taxon>
        <taxon>Panicoideae</taxon>
        <taxon>Panicodae</taxon>
        <taxon>Paniceae</taxon>
        <taxon>Anthephorinae</taxon>
        <taxon>Digitaria</taxon>
    </lineage>
</organism>
<proteinExistence type="predicted"/>
<dbReference type="InterPro" id="IPR052059">
    <property type="entry name" value="CR_Ser/Thr_kinase"/>
</dbReference>
<keyword evidence="4" id="KW-0067">ATP-binding</keyword>
<name>A0A835E2W3_9POAL</name>